<dbReference type="OrthoDB" id="9805769at2"/>
<evidence type="ECO:0000256" key="6">
    <source>
        <dbReference type="RuleBase" id="RU000320"/>
    </source>
</evidence>
<comment type="subcellular location">
    <subcellularLocation>
        <location evidence="5">Cell membrane</location>
        <topology evidence="5">Multi-pass membrane protein</topology>
    </subcellularLocation>
    <subcellularLocation>
        <location evidence="1">Endomembrane system</location>
        <topology evidence="1">Multi-pass membrane protein</topology>
    </subcellularLocation>
    <subcellularLocation>
        <location evidence="6">Membrane</location>
        <topology evidence="6">Multi-pass membrane protein</topology>
    </subcellularLocation>
</comment>
<evidence type="ECO:0000313" key="9">
    <source>
        <dbReference type="Proteomes" id="UP000309215"/>
    </source>
</evidence>
<dbReference type="GO" id="GO:0012505">
    <property type="term" value="C:endomembrane system"/>
    <property type="evidence" value="ECO:0007669"/>
    <property type="project" value="UniProtKB-SubCell"/>
</dbReference>
<organism evidence="8 9">
    <name type="scientific">Polyangium fumosum</name>
    <dbReference type="NCBI Taxonomy" id="889272"/>
    <lineage>
        <taxon>Bacteria</taxon>
        <taxon>Pseudomonadati</taxon>
        <taxon>Myxococcota</taxon>
        <taxon>Polyangia</taxon>
        <taxon>Polyangiales</taxon>
        <taxon>Polyangiaceae</taxon>
        <taxon>Polyangium</taxon>
    </lineage>
</organism>
<feature type="transmembrane region" description="Helical" evidence="5">
    <location>
        <begin position="353"/>
        <end position="375"/>
    </location>
</feature>
<keyword evidence="2 5" id="KW-0812">Transmembrane</keyword>
<evidence type="ECO:0000313" key="8">
    <source>
        <dbReference type="EMBL" id="TKD03282.1"/>
    </source>
</evidence>
<keyword evidence="3 5" id="KW-1133">Transmembrane helix</keyword>
<accession>A0A4U1J7D8</accession>
<keyword evidence="5" id="KW-0874">Quinone</keyword>
<evidence type="ECO:0000256" key="4">
    <source>
        <dbReference type="ARBA" id="ARBA00023136"/>
    </source>
</evidence>
<evidence type="ECO:0000256" key="3">
    <source>
        <dbReference type="ARBA" id="ARBA00022989"/>
    </source>
</evidence>
<dbReference type="GO" id="GO:0050136">
    <property type="term" value="F:NADH dehydrogenase (quinone) (non-electrogenic) activity"/>
    <property type="evidence" value="ECO:0007669"/>
    <property type="project" value="UniProtKB-UniRule"/>
</dbReference>
<evidence type="ECO:0000256" key="2">
    <source>
        <dbReference type="ARBA" id="ARBA00022692"/>
    </source>
</evidence>
<evidence type="ECO:0000259" key="7">
    <source>
        <dbReference type="Pfam" id="PF00361"/>
    </source>
</evidence>
<keyword evidence="5" id="KW-1278">Translocase</keyword>
<gene>
    <name evidence="5" type="primary">nuoN</name>
    <name evidence="8" type="ORF">E8A74_26470</name>
</gene>
<dbReference type="EMBL" id="SSMQ01000030">
    <property type="protein sequence ID" value="TKD03282.1"/>
    <property type="molecule type" value="Genomic_DNA"/>
</dbReference>
<dbReference type="Pfam" id="PF00361">
    <property type="entry name" value="Proton_antipo_M"/>
    <property type="match status" value="1"/>
</dbReference>
<dbReference type="EC" id="7.1.1.-" evidence="5"/>
<evidence type="ECO:0000256" key="1">
    <source>
        <dbReference type="ARBA" id="ARBA00004127"/>
    </source>
</evidence>
<dbReference type="RefSeq" id="WP_136931866.1">
    <property type="nucleotide sequence ID" value="NZ_SSMQ01000030.1"/>
</dbReference>
<feature type="transmembrane region" description="Helical" evidence="5">
    <location>
        <begin position="89"/>
        <end position="110"/>
    </location>
</feature>
<dbReference type="AlphaFoldDB" id="A0A4U1J7D8"/>
<protein>
    <recommendedName>
        <fullName evidence="5">NADH-quinone oxidoreductase subunit N</fullName>
        <ecNumber evidence="5">7.1.1.-</ecNumber>
    </recommendedName>
    <alternativeName>
        <fullName evidence="5">NADH dehydrogenase I subunit N</fullName>
    </alternativeName>
    <alternativeName>
        <fullName evidence="5">NDH-1 subunit N</fullName>
    </alternativeName>
</protein>
<dbReference type="PANTHER" id="PTHR22773">
    <property type="entry name" value="NADH DEHYDROGENASE"/>
    <property type="match status" value="1"/>
</dbReference>
<dbReference type="HAMAP" id="MF_00445">
    <property type="entry name" value="NDH1_NuoN_1"/>
    <property type="match status" value="1"/>
</dbReference>
<proteinExistence type="inferred from homology"/>
<feature type="transmembrane region" description="Helical" evidence="5">
    <location>
        <begin position="430"/>
        <end position="451"/>
    </location>
</feature>
<feature type="transmembrane region" description="Helical" evidence="5">
    <location>
        <begin position="475"/>
        <end position="494"/>
    </location>
</feature>
<keyword evidence="4 5" id="KW-0472">Membrane</keyword>
<dbReference type="GO" id="GO:0005886">
    <property type="term" value="C:plasma membrane"/>
    <property type="evidence" value="ECO:0007669"/>
    <property type="project" value="UniProtKB-SubCell"/>
</dbReference>
<keyword evidence="5" id="KW-0830">Ubiquinone</keyword>
<feature type="transmembrane region" description="Helical" evidence="5">
    <location>
        <begin position="323"/>
        <end position="341"/>
    </location>
</feature>
<dbReference type="InterPro" id="IPR001750">
    <property type="entry name" value="ND/Mrp_TM"/>
</dbReference>
<feature type="transmembrane region" description="Helical" evidence="5">
    <location>
        <begin position="295"/>
        <end position="314"/>
    </location>
</feature>
<comment type="subunit">
    <text evidence="5">NDH-1 is composed of 14 different subunits. Subunits NuoA, H, J, K, L, M, N constitute the membrane sector of the complex.</text>
</comment>
<comment type="caution">
    <text evidence="8">The sequence shown here is derived from an EMBL/GenBank/DDBJ whole genome shotgun (WGS) entry which is preliminary data.</text>
</comment>
<comment type="catalytic activity">
    <reaction evidence="5">
        <text>a quinone + NADH + 5 H(+)(in) = a quinol + NAD(+) + 4 H(+)(out)</text>
        <dbReference type="Rhea" id="RHEA:57888"/>
        <dbReference type="ChEBI" id="CHEBI:15378"/>
        <dbReference type="ChEBI" id="CHEBI:24646"/>
        <dbReference type="ChEBI" id="CHEBI:57540"/>
        <dbReference type="ChEBI" id="CHEBI:57945"/>
        <dbReference type="ChEBI" id="CHEBI:132124"/>
    </reaction>
</comment>
<feature type="transmembrane region" description="Helical" evidence="5">
    <location>
        <begin position="122"/>
        <end position="139"/>
    </location>
</feature>
<comment type="similarity">
    <text evidence="5">Belongs to the complex I subunit 2 family.</text>
</comment>
<reference evidence="8 9" key="1">
    <citation type="submission" date="2019-04" db="EMBL/GenBank/DDBJ databases">
        <authorList>
            <person name="Li Y."/>
            <person name="Wang J."/>
        </authorList>
    </citation>
    <scope>NUCLEOTIDE SEQUENCE [LARGE SCALE GENOMIC DNA]</scope>
    <source>
        <strain evidence="8 9">DSM 14668</strain>
    </source>
</reference>
<feature type="transmembrane region" description="Helical" evidence="5">
    <location>
        <begin position="174"/>
        <end position="195"/>
    </location>
</feature>
<evidence type="ECO:0000256" key="5">
    <source>
        <dbReference type="HAMAP-Rule" id="MF_00445"/>
    </source>
</evidence>
<dbReference type="GO" id="GO:0008137">
    <property type="term" value="F:NADH dehydrogenase (ubiquinone) activity"/>
    <property type="evidence" value="ECO:0007669"/>
    <property type="project" value="InterPro"/>
</dbReference>
<name>A0A4U1J7D8_9BACT</name>
<sequence length="510" mass="53202">MSTGLFLGLSPLLIVSLGGLLLMVAEAFSKRRVDETSDDRDAGPSSELSLGTTVTLLAGAVFAAAIWFVGPEKLEGASLVAPWVIVDRFTLFFEFVLCLGGALAALLAGGYLPEHRLDRGEFYPLIIFSTVGAMILAAAGDLLSLFLGLETMSLGVYAMVGFRRASLRSTEAAVKYFLLGSFAAALLLYGGALLYGATGHTDLAGIREAIANVQPGKGPNFALVITAAVLIIVGLAFKVSAVPFHMWTPDAYEGAPTPTTTYMAVAVKCAAFATMLRVLIGGFGEGGLESWAAGWPPVVALLAVLTMTVANLVAGQQESVKRMLAYSSIAHAGYVLVGVVATMRAGGDAQGSVMFYLLTYTVSTVGAFGALILMGSRGAEAVSYEDLAGVGKRHPAAGFAFSLFLLSLAGVPPTAGFFGKLYIVKTSIGAGLYPLAVILLLNSVISAYYYLRVMVYMYMREPAPGAPIAKPMRSGYVATALVVAGVLVLVLGLWPTTSLQIAVEAALATR</sequence>
<keyword evidence="9" id="KW-1185">Reference proteome</keyword>
<feature type="domain" description="NADH:quinone oxidoreductase/Mrp antiporter transmembrane" evidence="7">
    <location>
        <begin position="139"/>
        <end position="446"/>
    </location>
</feature>
<dbReference type="InterPro" id="IPR010096">
    <property type="entry name" value="NADH-Q_OxRdtase_suN/2"/>
</dbReference>
<dbReference type="GO" id="GO:0048038">
    <property type="term" value="F:quinone binding"/>
    <property type="evidence" value="ECO:0007669"/>
    <property type="project" value="UniProtKB-KW"/>
</dbReference>
<dbReference type="Proteomes" id="UP000309215">
    <property type="component" value="Unassembled WGS sequence"/>
</dbReference>
<keyword evidence="5" id="KW-1003">Cell membrane</keyword>
<dbReference type="GO" id="GO:0042773">
    <property type="term" value="P:ATP synthesis coupled electron transport"/>
    <property type="evidence" value="ECO:0007669"/>
    <property type="project" value="InterPro"/>
</dbReference>
<keyword evidence="5" id="KW-0813">Transport</keyword>
<feature type="transmembrane region" description="Helical" evidence="5">
    <location>
        <begin position="6"/>
        <end position="28"/>
    </location>
</feature>
<dbReference type="NCBIfam" id="TIGR01770">
    <property type="entry name" value="NDH_I_N"/>
    <property type="match status" value="1"/>
</dbReference>
<feature type="transmembrane region" description="Helical" evidence="5">
    <location>
        <begin position="221"/>
        <end position="241"/>
    </location>
</feature>
<feature type="transmembrane region" description="Helical" evidence="5">
    <location>
        <begin position="48"/>
        <end position="69"/>
    </location>
</feature>
<comment type="function">
    <text evidence="5">NDH-1 shuttles electrons from NADH, via FMN and iron-sulfur (Fe-S) centers, to quinones in the respiratory chain. The immediate electron acceptor for the enzyme in this species is believed to be ubiquinone. Couples the redox reaction to proton translocation (for every two electrons transferred, four hydrogen ions are translocated across the cytoplasmic membrane), and thus conserves the redox energy in a proton gradient.</text>
</comment>
<feature type="transmembrane region" description="Helical" evidence="5">
    <location>
        <begin position="396"/>
        <end position="418"/>
    </location>
</feature>
<keyword evidence="5" id="KW-0520">NAD</keyword>